<dbReference type="EMBL" id="CP047260">
    <property type="protein sequence ID" value="QHE98488.1"/>
    <property type="molecule type" value="Genomic_DNA"/>
</dbReference>
<dbReference type="Proteomes" id="UP000003811">
    <property type="component" value="Chromosome"/>
</dbReference>
<feature type="region of interest" description="Disordered" evidence="1">
    <location>
        <begin position="1"/>
        <end position="21"/>
    </location>
</feature>
<evidence type="ECO:0000313" key="3">
    <source>
        <dbReference type="Proteomes" id="UP000003811"/>
    </source>
</evidence>
<protein>
    <submittedName>
        <fullName evidence="2">DUF1534 domain-containing protein</fullName>
    </submittedName>
</protein>
<reference evidence="2 3" key="1">
    <citation type="journal article" date="2011" name="PLoS Pathog.">
        <title>Dynamic evolution of pathogenicity revealed by sequencing and comparative genomics of 19 Pseudomonas syringae isolates.</title>
        <authorList>
            <person name="Baltrus D.A."/>
            <person name="Nishimura M.T."/>
            <person name="Romanchuk A."/>
            <person name="Chang J.H."/>
            <person name="Mukhtar M.S."/>
            <person name="Cherkis K."/>
            <person name="Roach J."/>
            <person name="Grant S.R."/>
            <person name="Jones C.D."/>
            <person name="Dangl J.L."/>
        </authorList>
    </citation>
    <scope>NUCLEOTIDE SEQUENCE [LARGE SCALE GENOMIC DNA]</scope>
    <source>
        <strain evidence="2 3">ES4326</strain>
    </source>
</reference>
<evidence type="ECO:0000256" key="1">
    <source>
        <dbReference type="SAM" id="MobiDB-lite"/>
    </source>
</evidence>
<dbReference type="AntiFam" id="ANF00261">
    <property type="entry name" value="Protein of unknown function (DUF1534)"/>
</dbReference>
<feature type="compositionally biased region" description="Basic residues" evidence="1">
    <location>
        <begin position="1"/>
        <end position="11"/>
    </location>
</feature>
<evidence type="ECO:0000313" key="2">
    <source>
        <dbReference type="EMBL" id="QHE98488.1"/>
    </source>
</evidence>
<organism evidence="2 3">
    <name type="scientific">Pseudomonas syringae pv. maculicola str. ES4326</name>
    <dbReference type="NCBI Taxonomy" id="629265"/>
    <lineage>
        <taxon>Bacteria</taxon>
        <taxon>Pseudomonadati</taxon>
        <taxon>Pseudomonadota</taxon>
        <taxon>Gammaproteobacteria</taxon>
        <taxon>Pseudomonadales</taxon>
        <taxon>Pseudomonadaceae</taxon>
        <taxon>Pseudomonas</taxon>
    </lineage>
</organism>
<accession>A0A8T8C4P4</accession>
<dbReference type="AlphaFoldDB" id="A0A8T8C4P4"/>
<name>A0A8T8C4P4_PSEYM</name>
<sequence length="60" mass="6901">MTLRVTHLRRTHTQDRTRSVQNGIPTQSVCTIVEVIVPTLQRRNAFRDALRHISAPHCVL</sequence>
<proteinExistence type="predicted"/>
<gene>
    <name evidence="2" type="ORF">PMA4326_019080</name>
</gene>